<organism evidence="1 2">
    <name type="scientific">Brachionus plicatilis</name>
    <name type="common">Marine rotifer</name>
    <name type="synonym">Brachionus muelleri</name>
    <dbReference type="NCBI Taxonomy" id="10195"/>
    <lineage>
        <taxon>Eukaryota</taxon>
        <taxon>Metazoa</taxon>
        <taxon>Spiralia</taxon>
        <taxon>Gnathifera</taxon>
        <taxon>Rotifera</taxon>
        <taxon>Eurotatoria</taxon>
        <taxon>Monogononta</taxon>
        <taxon>Pseudotrocha</taxon>
        <taxon>Ploima</taxon>
        <taxon>Brachionidae</taxon>
        <taxon>Brachionus</taxon>
    </lineage>
</organism>
<name>A0A3M7RHA1_BRAPC</name>
<reference evidence="1 2" key="1">
    <citation type="journal article" date="2018" name="Sci. Rep.">
        <title>Genomic signatures of local adaptation to the degree of environmental predictability in rotifers.</title>
        <authorList>
            <person name="Franch-Gras L."/>
            <person name="Hahn C."/>
            <person name="Garcia-Roger E.M."/>
            <person name="Carmona M.J."/>
            <person name="Serra M."/>
            <person name="Gomez A."/>
        </authorList>
    </citation>
    <scope>NUCLEOTIDE SEQUENCE [LARGE SCALE GENOMIC DNA]</scope>
    <source>
        <strain evidence="1">HYR1</strain>
    </source>
</reference>
<gene>
    <name evidence="1" type="ORF">BpHYR1_001765</name>
</gene>
<protein>
    <submittedName>
        <fullName evidence="1">Uncharacterized protein</fullName>
    </submittedName>
</protein>
<evidence type="ECO:0000313" key="1">
    <source>
        <dbReference type="EMBL" id="RNA22952.1"/>
    </source>
</evidence>
<dbReference type="Proteomes" id="UP000276133">
    <property type="component" value="Unassembled WGS sequence"/>
</dbReference>
<comment type="caution">
    <text evidence="1">The sequence shown here is derived from an EMBL/GenBank/DDBJ whole genome shotgun (WGS) entry which is preliminary data.</text>
</comment>
<accession>A0A3M7RHA1</accession>
<dbReference type="AlphaFoldDB" id="A0A3M7RHA1"/>
<sequence>MINLFGNEIKVVEEITLLETILSINICKNTFKFESNNFNDINNFLEKYGLYAFQHRILDRMNSENLIEPTSKSILEASKNKMMIV</sequence>
<keyword evidence="2" id="KW-1185">Reference proteome</keyword>
<dbReference type="EMBL" id="REGN01003372">
    <property type="protein sequence ID" value="RNA22952.1"/>
    <property type="molecule type" value="Genomic_DNA"/>
</dbReference>
<proteinExistence type="predicted"/>
<evidence type="ECO:0000313" key="2">
    <source>
        <dbReference type="Proteomes" id="UP000276133"/>
    </source>
</evidence>